<sequence length="126" mass="15165">MEEAQIWAKKVELPTFMGTYLIGWIARAEKFFEVQEIPSFHKLEYAFMSMEAAATHWFYIWSQNNPDSDWESFSTTLIKRFRDRHDNHIFERLSILKQEKPTETKTHTKKWETSIEFLKGRTNISK</sequence>
<reference evidence="1 2" key="1">
    <citation type="submission" date="2018-09" db="EMBL/GenBank/DDBJ databases">
        <title>A high-quality reference genome of wild soybean provides a powerful tool to mine soybean genomes.</title>
        <authorList>
            <person name="Xie M."/>
            <person name="Chung C.Y.L."/>
            <person name="Li M.-W."/>
            <person name="Wong F.-L."/>
            <person name="Chan T.-F."/>
            <person name="Lam H.-M."/>
        </authorList>
    </citation>
    <scope>NUCLEOTIDE SEQUENCE [LARGE SCALE GENOMIC DNA]</scope>
    <source>
        <strain evidence="2">cv. W05</strain>
        <tissue evidence="1">Hypocotyl of etiolated seedlings</tissue>
    </source>
</reference>
<comment type="caution">
    <text evidence="1">The sequence shown here is derived from an EMBL/GenBank/DDBJ whole genome shotgun (WGS) entry which is preliminary data.</text>
</comment>
<evidence type="ECO:0000313" key="2">
    <source>
        <dbReference type="Proteomes" id="UP000289340"/>
    </source>
</evidence>
<evidence type="ECO:0000313" key="1">
    <source>
        <dbReference type="EMBL" id="RZB90662.1"/>
    </source>
</evidence>
<dbReference type="AlphaFoldDB" id="A0A445IWX4"/>
<protein>
    <recommendedName>
        <fullName evidence="3">Retrotransposon gag domain-containing protein</fullName>
    </recommendedName>
</protein>
<dbReference type="Proteomes" id="UP000289340">
    <property type="component" value="Chromosome 9"/>
</dbReference>
<organism evidence="1 2">
    <name type="scientific">Glycine soja</name>
    <name type="common">Wild soybean</name>
    <dbReference type="NCBI Taxonomy" id="3848"/>
    <lineage>
        <taxon>Eukaryota</taxon>
        <taxon>Viridiplantae</taxon>
        <taxon>Streptophyta</taxon>
        <taxon>Embryophyta</taxon>
        <taxon>Tracheophyta</taxon>
        <taxon>Spermatophyta</taxon>
        <taxon>Magnoliopsida</taxon>
        <taxon>eudicotyledons</taxon>
        <taxon>Gunneridae</taxon>
        <taxon>Pentapetalae</taxon>
        <taxon>rosids</taxon>
        <taxon>fabids</taxon>
        <taxon>Fabales</taxon>
        <taxon>Fabaceae</taxon>
        <taxon>Papilionoideae</taxon>
        <taxon>50 kb inversion clade</taxon>
        <taxon>NPAAA clade</taxon>
        <taxon>indigoferoid/millettioid clade</taxon>
        <taxon>Phaseoleae</taxon>
        <taxon>Glycine</taxon>
        <taxon>Glycine subgen. Soja</taxon>
    </lineage>
</organism>
<name>A0A445IWX4_GLYSO</name>
<proteinExistence type="predicted"/>
<dbReference type="EMBL" id="QZWG01000009">
    <property type="protein sequence ID" value="RZB90662.1"/>
    <property type="molecule type" value="Genomic_DNA"/>
</dbReference>
<gene>
    <name evidence="1" type="ORF">D0Y65_023229</name>
</gene>
<keyword evidence="2" id="KW-1185">Reference proteome</keyword>
<evidence type="ECO:0008006" key="3">
    <source>
        <dbReference type="Google" id="ProtNLM"/>
    </source>
</evidence>
<accession>A0A445IWX4</accession>